<evidence type="ECO:0000313" key="2">
    <source>
        <dbReference type="Proteomes" id="UP000324758"/>
    </source>
</evidence>
<sequence>MSDASGGRASFVADDGLPSGFAGGLEFLAVARGSDALGAAIGGQALLVVVAACPAPCSVGGRASESGGATDV</sequence>
<dbReference type="Proteomes" id="UP000324758">
    <property type="component" value="Unassembled WGS sequence"/>
</dbReference>
<reference evidence="1 2" key="1">
    <citation type="submission" date="2019-08" db="EMBL/GenBank/DDBJ databases">
        <title>Bradyrhizobium hipponensis sp. nov., a rhizobium isolated from a Lupinus angustifolius root nodule in Tunisia.</title>
        <authorList>
            <person name="Off K."/>
            <person name="Rejili M."/>
            <person name="Mars M."/>
            <person name="Brachmann A."/>
            <person name="Marin M."/>
        </authorList>
    </citation>
    <scope>NUCLEOTIDE SEQUENCE [LARGE SCALE GENOMIC DNA]</scope>
    <source>
        <strain evidence="1 2">CTAW71</strain>
    </source>
</reference>
<name>A0A5D3L0A6_9BRAD</name>
<organism evidence="1 2">
    <name type="scientific">Bradyrhizobium rifense</name>
    <dbReference type="NCBI Taxonomy" id="515499"/>
    <lineage>
        <taxon>Bacteria</taxon>
        <taxon>Pseudomonadati</taxon>
        <taxon>Pseudomonadota</taxon>
        <taxon>Alphaproteobacteria</taxon>
        <taxon>Hyphomicrobiales</taxon>
        <taxon>Nitrobacteraceae</taxon>
        <taxon>Bradyrhizobium</taxon>
    </lineage>
</organism>
<proteinExistence type="predicted"/>
<dbReference type="AlphaFoldDB" id="A0A5D3L0A6"/>
<keyword evidence="2" id="KW-1185">Reference proteome</keyword>
<accession>A0A5D3L0A6</accession>
<evidence type="ECO:0000313" key="1">
    <source>
        <dbReference type="EMBL" id="TYL99286.1"/>
    </source>
</evidence>
<comment type="caution">
    <text evidence="1">The sequence shown here is derived from an EMBL/GenBank/DDBJ whole genome shotgun (WGS) entry which is preliminary data.</text>
</comment>
<protein>
    <submittedName>
        <fullName evidence="1">Uncharacterized protein</fullName>
    </submittedName>
</protein>
<dbReference type="EMBL" id="VSSS01000008">
    <property type="protein sequence ID" value="TYL99286.1"/>
    <property type="molecule type" value="Genomic_DNA"/>
</dbReference>
<gene>
    <name evidence="1" type="ORF">FXB40_03570</name>
</gene>